<sequence length="449" mass="49802">MTQYDERGVVVPAPLQGSDAALAGKRYGDKHRGPAVSDAYELSRCWIDLADRSERWPFPSELPPRMVDLAQAIPEDQRSDWLRRQANLEDMDRRISYAIRSGDLPIWVAPHGEPERLVAVGALATIDKRSIAGGVFCPQSEEYKADADRPWLWERPLFVKCDDWVSFATEVDAERLPGVAKSPGTREPKFAPNLQLVAPPYHGGAGQLRRLDGIAVPNSIRLNDAVADLANGISNGPDLSDSETAIEFKFYSSDSDLLREWQTREVAMFYVREAVQSGKLLLYTMLVNGAHPIDRHALRELNFRTLKNGIYEPTNGREPLAGTALWILKGDWDRFKRSTLAARIGEPLVSVTNCPEPPSHRAKGVHAIMPSESPESTARTRAPSVKAGRPPSDDEILAKADEMKSRGMDGRTIAKEMRLEPGFQNVATTAVRELIKGRWKPGGRPKKGA</sequence>
<dbReference type="RefSeq" id="WP_160610710.1">
    <property type="nucleotide sequence ID" value="NZ_WTZA01000001.1"/>
</dbReference>
<dbReference type="OrthoDB" id="7592870at2"/>
<evidence type="ECO:0000313" key="2">
    <source>
        <dbReference type="EMBL" id="MXO75014.1"/>
    </source>
</evidence>
<feature type="region of interest" description="Disordered" evidence="1">
    <location>
        <begin position="371"/>
        <end position="396"/>
    </location>
</feature>
<dbReference type="EMBL" id="WTZA01000001">
    <property type="protein sequence ID" value="MXO75014.1"/>
    <property type="molecule type" value="Genomic_DNA"/>
</dbReference>
<dbReference type="Proteomes" id="UP000439522">
    <property type="component" value="Unassembled WGS sequence"/>
</dbReference>
<evidence type="ECO:0000256" key="1">
    <source>
        <dbReference type="SAM" id="MobiDB-lite"/>
    </source>
</evidence>
<gene>
    <name evidence="2" type="ORF">GRI40_07245</name>
</gene>
<comment type="caution">
    <text evidence="2">The sequence shown here is derived from an EMBL/GenBank/DDBJ whole genome shotgun (WGS) entry which is preliminary data.</text>
</comment>
<proteinExistence type="predicted"/>
<evidence type="ECO:0000313" key="3">
    <source>
        <dbReference type="Proteomes" id="UP000439522"/>
    </source>
</evidence>
<organism evidence="2 3">
    <name type="scientific">Tsuneonella aeria</name>
    <dbReference type="NCBI Taxonomy" id="1837929"/>
    <lineage>
        <taxon>Bacteria</taxon>
        <taxon>Pseudomonadati</taxon>
        <taxon>Pseudomonadota</taxon>
        <taxon>Alphaproteobacteria</taxon>
        <taxon>Sphingomonadales</taxon>
        <taxon>Erythrobacteraceae</taxon>
        <taxon>Tsuneonella</taxon>
    </lineage>
</organism>
<keyword evidence="3" id="KW-1185">Reference proteome</keyword>
<accession>A0A6I4TDY8</accession>
<protein>
    <submittedName>
        <fullName evidence="2">Uncharacterized protein</fullName>
    </submittedName>
</protein>
<reference evidence="2 3" key="1">
    <citation type="submission" date="2019-12" db="EMBL/GenBank/DDBJ databases">
        <title>Genomic-based taxomic classification of the family Erythrobacteraceae.</title>
        <authorList>
            <person name="Xu L."/>
        </authorList>
    </citation>
    <scope>NUCLEOTIDE SEQUENCE [LARGE SCALE GENOMIC DNA]</scope>
    <source>
        <strain evidence="2 3">100921-2</strain>
    </source>
</reference>
<dbReference type="AlphaFoldDB" id="A0A6I4TDY8"/>
<name>A0A6I4TDY8_9SPHN</name>